<comment type="caution">
    <text evidence="2">The sequence shown here is derived from an EMBL/GenBank/DDBJ whole genome shotgun (WGS) entry which is preliminary data.</text>
</comment>
<evidence type="ECO:0000313" key="2">
    <source>
        <dbReference type="EMBL" id="GFS21598.1"/>
    </source>
</evidence>
<evidence type="ECO:0000256" key="1">
    <source>
        <dbReference type="SAM" id="MobiDB-lite"/>
    </source>
</evidence>
<organism evidence="2 3">
    <name type="scientific">Elysia marginata</name>
    <dbReference type="NCBI Taxonomy" id="1093978"/>
    <lineage>
        <taxon>Eukaryota</taxon>
        <taxon>Metazoa</taxon>
        <taxon>Spiralia</taxon>
        <taxon>Lophotrochozoa</taxon>
        <taxon>Mollusca</taxon>
        <taxon>Gastropoda</taxon>
        <taxon>Heterobranchia</taxon>
        <taxon>Euthyneura</taxon>
        <taxon>Panpulmonata</taxon>
        <taxon>Sacoglossa</taxon>
        <taxon>Placobranchoidea</taxon>
        <taxon>Plakobranchidae</taxon>
        <taxon>Elysia</taxon>
    </lineage>
</organism>
<name>A0AAV4JI97_9GAST</name>
<dbReference type="AlphaFoldDB" id="A0AAV4JI97"/>
<proteinExistence type="predicted"/>
<feature type="compositionally biased region" description="Low complexity" evidence="1">
    <location>
        <begin position="85"/>
        <end position="108"/>
    </location>
</feature>
<sequence length="151" mass="17661">MLFVRVDSVKERHRGSNFVEIIAKFTTHTGAAVGSARLNWELRRRNNYCEIWKLKINCSKTVYRRIAKKRTNNNNGYQSKKRIKNNSSNNSNNNNNSNNRNSRNNSINTTTAKQSKDMNKTNSRWIYIISSPDRSLKMDALFSLTFDLFLY</sequence>
<feature type="region of interest" description="Disordered" evidence="1">
    <location>
        <begin position="69"/>
        <end position="117"/>
    </location>
</feature>
<keyword evidence="3" id="KW-1185">Reference proteome</keyword>
<protein>
    <submittedName>
        <fullName evidence="2">Uncharacterized protein</fullName>
    </submittedName>
</protein>
<evidence type="ECO:0000313" key="3">
    <source>
        <dbReference type="Proteomes" id="UP000762676"/>
    </source>
</evidence>
<reference evidence="2 3" key="1">
    <citation type="journal article" date="2021" name="Elife">
        <title>Chloroplast acquisition without the gene transfer in kleptoplastic sea slugs, Plakobranchus ocellatus.</title>
        <authorList>
            <person name="Maeda T."/>
            <person name="Takahashi S."/>
            <person name="Yoshida T."/>
            <person name="Shimamura S."/>
            <person name="Takaki Y."/>
            <person name="Nagai Y."/>
            <person name="Toyoda A."/>
            <person name="Suzuki Y."/>
            <person name="Arimoto A."/>
            <person name="Ishii H."/>
            <person name="Satoh N."/>
            <person name="Nishiyama T."/>
            <person name="Hasebe M."/>
            <person name="Maruyama T."/>
            <person name="Minagawa J."/>
            <person name="Obokata J."/>
            <person name="Shigenobu S."/>
        </authorList>
    </citation>
    <scope>NUCLEOTIDE SEQUENCE [LARGE SCALE GENOMIC DNA]</scope>
</reference>
<dbReference type="Proteomes" id="UP000762676">
    <property type="component" value="Unassembled WGS sequence"/>
</dbReference>
<accession>A0AAV4JI97</accession>
<gene>
    <name evidence="2" type="ORF">ElyMa_003343000</name>
</gene>
<dbReference type="EMBL" id="BMAT01006885">
    <property type="protein sequence ID" value="GFS21598.1"/>
    <property type="molecule type" value="Genomic_DNA"/>
</dbReference>